<evidence type="ECO:0000259" key="1">
    <source>
        <dbReference type="Pfam" id="PF12937"/>
    </source>
</evidence>
<sequence length="486" mass="53847">MVIRRLPAPPIDMDPYLPTELWRKIFTSDLPDKDLVHVCLTSRHFLHIARSVLYRSLRLSQIRDDIQGSTTGSPSNTSQQQTLSLLMQDDGVARAVSELILSGKPSGSASTPQAAFGLVPDLVDASHLKRMTNLKRLAIRDRVFAQRSSGQDNEQDPIVQILDALHQLPLEGLGVELGGWLTRLSARQLVGRQLQRPESIMGRSLGLPGEPFLALDRLRSLQWFSCVAPSVLEPLWCILSASTSTLRHLSLHLLSFNLESQQHLFNRRFPSLETLSLRESAFTTPLLDSFAAFIQRHNKICHLSLHGADSPRSLAFISSMLPTFTPDALPRLERFCGSVECVQVMIQAHMRCLSETLKSLDIRNPSTTTNGGAEGLSNVQLGALDRPMAALKKLSIPLATQSRGKGALYMSWWELFVDTALEVLEISSIDRPYGAEELGSMISGFGNGTLREVRFPCRIVGGEDAREWVEQFTDHCSGVLEVVLVP</sequence>
<name>A0ABR3FDU2_9AGAR</name>
<dbReference type="InterPro" id="IPR036047">
    <property type="entry name" value="F-box-like_dom_sf"/>
</dbReference>
<evidence type="ECO:0000313" key="3">
    <source>
        <dbReference type="Proteomes" id="UP001465976"/>
    </source>
</evidence>
<dbReference type="EMBL" id="JBAHYK010000512">
    <property type="protein sequence ID" value="KAL0573366.1"/>
    <property type="molecule type" value="Genomic_DNA"/>
</dbReference>
<dbReference type="Gene3D" id="3.80.10.10">
    <property type="entry name" value="Ribonuclease Inhibitor"/>
    <property type="match status" value="1"/>
</dbReference>
<dbReference type="InterPro" id="IPR001810">
    <property type="entry name" value="F-box_dom"/>
</dbReference>
<evidence type="ECO:0000313" key="2">
    <source>
        <dbReference type="EMBL" id="KAL0573366.1"/>
    </source>
</evidence>
<organism evidence="2 3">
    <name type="scientific">Marasmius crinis-equi</name>
    <dbReference type="NCBI Taxonomy" id="585013"/>
    <lineage>
        <taxon>Eukaryota</taxon>
        <taxon>Fungi</taxon>
        <taxon>Dikarya</taxon>
        <taxon>Basidiomycota</taxon>
        <taxon>Agaricomycotina</taxon>
        <taxon>Agaricomycetes</taxon>
        <taxon>Agaricomycetidae</taxon>
        <taxon>Agaricales</taxon>
        <taxon>Marasmiineae</taxon>
        <taxon>Marasmiaceae</taxon>
        <taxon>Marasmius</taxon>
    </lineage>
</organism>
<protein>
    <recommendedName>
        <fullName evidence="1">F-box domain-containing protein</fullName>
    </recommendedName>
</protein>
<dbReference type="SUPFAM" id="SSF81383">
    <property type="entry name" value="F-box domain"/>
    <property type="match status" value="1"/>
</dbReference>
<dbReference type="SUPFAM" id="SSF52047">
    <property type="entry name" value="RNI-like"/>
    <property type="match status" value="1"/>
</dbReference>
<dbReference type="InterPro" id="IPR032675">
    <property type="entry name" value="LRR_dom_sf"/>
</dbReference>
<dbReference type="Proteomes" id="UP001465976">
    <property type="component" value="Unassembled WGS sequence"/>
</dbReference>
<proteinExistence type="predicted"/>
<feature type="domain" description="F-box" evidence="1">
    <location>
        <begin position="16"/>
        <end position="59"/>
    </location>
</feature>
<comment type="caution">
    <text evidence="2">The sequence shown here is derived from an EMBL/GenBank/DDBJ whole genome shotgun (WGS) entry which is preliminary data.</text>
</comment>
<dbReference type="Pfam" id="PF12937">
    <property type="entry name" value="F-box-like"/>
    <property type="match status" value="1"/>
</dbReference>
<keyword evidence="3" id="KW-1185">Reference proteome</keyword>
<accession>A0ABR3FDU2</accession>
<reference evidence="2 3" key="1">
    <citation type="submission" date="2024-02" db="EMBL/GenBank/DDBJ databases">
        <title>A draft genome for the cacao thread blight pathogen Marasmius crinis-equi.</title>
        <authorList>
            <person name="Cohen S.P."/>
            <person name="Baruah I.K."/>
            <person name="Amoako-Attah I."/>
            <person name="Bukari Y."/>
            <person name="Meinhardt L.W."/>
            <person name="Bailey B.A."/>
        </authorList>
    </citation>
    <scope>NUCLEOTIDE SEQUENCE [LARGE SCALE GENOMIC DNA]</scope>
    <source>
        <strain evidence="2 3">GH-76</strain>
    </source>
</reference>
<gene>
    <name evidence="2" type="ORF">V5O48_008585</name>
</gene>